<evidence type="ECO:0000313" key="2">
    <source>
        <dbReference type="Proteomes" id="UP001187343"/>
    </source>
</evidence>
<dbReference type="AlphaFoldDB" id="A0AA88P9D4"/>
<accession>A0AA88P9D4</accession>
<reference evidence="1" key="1">
    <citation type="submission" date="2023-08" db="EMBL/GenBank/DDBJ databases">
        <title>Chromosome-level Genome Assembly of mud carp (Cirrhinus molitorella).</title>
        <authorList>
            <person name="Liu H."/>
        </authorList>
    </citation>
    <scope>NUCLEOTIDE SEQUENCE</scope>
    <source>
        <strain evidence="1">Prfri</strain>
        <tissue evidence="1">Muscle</tissue>
    </source>
</reference>
<proteinExistence type="predicted"/>
<protein>
    <submittedName>
        <fullName evidence="1">Uncharacterized protein</fullName>
    </submittedName>
</protein>
<organism evidence="1 2">
    <name type="scientific">Cirrhinus molitorella</name>
    <name type="common">mud carp</name>
    <dbReference type="NCBI Taxonomy" id="172907"/>
    <lineage>
        <taxon>Eukaryota</taxon>
        <taxon>Metazoa</taxon>
        <taxon>Chordata</taxon>
        <taxon>Craniata</taxon>
        <taxon>Vertebrata</taxon>
        <taxon>Euteleostomi</taxon>
        <taxon>Actinopterygii</taxon>
        <taxon>Neopterygii</taxon>
        <taxon>Teleostei</taxon>
        <taxon>Ostariophysi</taxon>
        <taxon>Cypriniformes</taxon>
        <taxon>Cyprinidae</taxon>
        <taxon>Labeoninae</taxon>
        <taxon>Labeonini</taxon>
        <taxon>Cirrhinus</taxon>
    </lineage>
</organism>
<dbReference type="EMBL" id="JAUYZG010000021">
    <property type="protein sequence ID" value="KAK2874761.1"/>
    <property type="molecule type" value="Genomic_DNA"/>
</dbReference>
<sequence length="108" mass="12328">MTLMAAVSTPTGTCFPYRRSYVGCTATRSSRRNNIKDEESAAGEQELLMEGYGKFQNVIKTPGNTSKSAKPLGRKLKKKKKTGHLWGQLFRRPTARKQYQQHLHYCFE</sequence>
<evidence type="ECO:0000313" key="1">
    <source>
        <dbReference type="EMBL" id="KAK2874761.1"/>
    </source>
</evidence>
<name>A0AA88P9D4_9TELE</name>
<dbReference type="Proteomes" id="UP001187343">
    <property type="component" value="Unassembled WGS sequence"/>
</dbReference>
<keyword evidence="2" id="KW-1185">Reference proteome</keyword>
<gene>
    <name evidence="1" type="ORF">Q8A67_021914</name>
</gene>
<comment type="caution">
    <text evidence="1">The sequence shown here is derived from an EMBL/GenBank/DDBJ whole genome shotgun (WGS) entry which is preliminary data.</text>
</comment>